<feature type="region of interest" description="Disordered" evidence="1">
    <location>
        <begin position="1"/>
        <end position="24"/>
    </location>
</feature>
<reference evidence="2 3" key="1">
    <citation type="submission" date="2024-04" db="EMBL/GenBank/DDBJ databases">
        <title>Phyllosticta paracitricarpa is synonymous to the EU quarantine fungus P. citricarpa based on phylogenomic analyses.</title>
        <authorList>
            <consortium name="Lawrence Berkeley National Laboratory"/>
            <person name="Van ingen-buijs V.A."/>
            <person name="Van westerhoven A.C."/>
            <person name="Haridas S."/>
            <person name="Skiadas P."/>
            <person name="Martin F."/>
            <person name="Groenewald J.Z."/>
            <person name="Crous P.W."/>
            <person name="Seidl M.F."/>
        </authorList>
    </citation>
    <scope>NUCLEOTIDE SEQUENCE [LARGE SCALE GENOMIC DNA]</scope>
    <source>
        <strain evidence="2 3">CBS 141358</strain>
    </source>
</reference>
<organism evidence="2 3">
    <name type="scientific">Phyllosticta paracitricarpa</name>
    <dbReference type="NCBI Taxonomy" id="2016321"/>
    <lineage>
        <taxon>Eukaryota</taxon>
        <taxon>Fungi</taxon>
        <taxon>Dikarya</taxon>
        <taxon>Ascomycota</taxon>
        <taxon>Pezizomycotina</taxon>
        <taxon>Dothideomycetes</taxon>
        <taxon>Dothideomycetes incertae sedis</taxon>
        <taxon>Botryosphaeriales</taxon>
        <taxon>Phyllostictaceae</taxon>
        <taxon>Phyllosticta</taxon>
    </lineage>
</organism>
<proteinExistence type="predicted"/>
<dbReference type="EMBL" id="JBBPBF010000018">
    <property type="protein sequence ID" value="KAK7610346.1"/>
    <property type="molecule type" value="Genomic_DNA"/>
</dbReference>
<evidence type="ECO:0000313" key="3">
    <source>
        <dbReference type="Proteomes" id="UP001367316"/>
    </source>
</evidence>
<evidence type="ECO:0000256" key="1">
    <source>
        <dbReference type="SAM" id="MobiDB-lite"/>
    </source>
</evidence>
<name>A0ABR1N8K2_9PEZI</name>
<comment type="caution">
    <text evidence="2">The sequence shown here is derived from an EMBL/GenBank/DDBJ whole genome shotgun (WGS) entry which is preliminary data.</text>
</comment>
<protein>
    <submittedName>
        <fullName evidence="2">Uncharacterized protein</fullName>
    </submittedName>
</protein>
<keyword evidence="3" id="KW-1185">Reference proteome</keyword>
<evidence type="ECO:0000313" key="2">
    <source>
        <dbReference type="EMBL" id="KAK7610346.1"/>
    </source>
</evidence>
<sequence>MPNRHASTSACFELQSESGEERTSTMQCYHRDEFPRLRFDGTDSKIQVPKTLIQQYDMRRRKSKTDKRNRNDRLVAPSEVIQTNNCRIENHQSKFCISATTITQSNVQRHTKRNSRVSCWEKETNLNLKFLHADESPLSLSKNRRPTSCFTTYSKLRQHDEGDEREEAKRKGARAFRRLCAREEGLNSWPQSDAANVAAERCRGKSGRCQKNGWTRRDVSCRHRSRVIWRCRWTGNDQGCTGAQYAGIPVCLNRASTDTCRQWQAERHRPYGSGNGGVACRVTRKSRRTSKRRRRVYEGCCRQTRRGIERAQDARRCRIHLGLA</sequence>
<feature type="compositionally biased region" description="Polar residues" evidence="1">
    <location>
        <begin position="1"/>
        <end position="10"/>
    </location>
</feature>
<dbReference type="Proteomes" id="UP001367316">
    <property type="component" value="Unassembled WGS sequence"/>
</dbReference>
<accession>A0ABR1N8K2</accession>
<gene>
    <name evidence="2" type="ORF">JOL62DRAFT_112732</name>
</gene>